<organism evidence="1">
    <name type="scientific">marine metagenome</name>
    <dbReference type="NCBI Taxonomy" id="408172"/>
    <lineage>
        <taxon>unclassified sequences</taxon>
        <taxon>metagenomes</taxon>
        <taxon>ecological metagenomes</taxon>
    </lineage>
</organism>
<proteinExistence type="predicted"/>
<dbReference type="EMBL" id="UINC01006238">
    <property type="protein sequence ID" value="SVA26320.1"/>
    <property type="molecule type" value="Genomic_DNA"/>
</dbReference>
<gene>
    <name evidence="1" type="ORF">METZ01_LOCUS79174</name>
</gene>
<reference evidence="1" key="1">
    <citation type="submission" date="2018-05" db="EMBL/GenBank/DDBJ databases">
        <authorList>
            <person name="Lanie J.A."/>
            <person name="Ng W.-L."/>
            <person name="Kazmierczak K.M."/>
            <person name="Andrzejewski T.M."/>
            <person name="Davidsen T.M."/>
            <person name="Wayne K.J."/>
            <person name="Tettelin H."/>
            <person name="Glass J.I."/>
            <person name="Rusch D."/>
            <person name="Podicherti R."/>
            <person name="Tsui H.-C.T."/>
            <person name="Winkler M.E."/>
        </authorList>
    </citation>
    <scope>NUCLEOTIDE SEQUENCE</scope>
</reference>
<dbReference type="AlphaFoldDB" id="A0A381UDU0"/>
<evidence type="ECO:0000313" key="1">
    <source>
        <dbReference type="EMBL" id="SVA26320.1"/>
    </source>
</evidence>
<name>A0A381UDU0_9ZZZZ</name>
<accession>A0A381UDU0</accession>
<sequence length="60" mass="6529">MTSRPPNQVGYFGSYMVEVRHIRGVGRSHAVNLDVEVVVPVVGRADQAWTFKGVFVVVGG</sequence>
<protein>
    <submittedName>
        <fullName evidence="1">Uncharacterized protein</fullName>
    </submittedName>
</protein>